<reference evidence="3" key="1">
    <citation type="journal article" date="2017" name="Genome Biol.">
        <title>Comparative genomics reveals high biological diversity and specific adaptations in the industrially and medically important fungal genus Aspergillus.</title>
        <authorList>
            <person name="de Vries R.P."/>
            <person name="Riley R."/>
            <person name="Wiebenga A."/>
            <person name="Aguilar-Osorio G."/>
            <person name="Amillis S."/>
            <person name="Uchima C.A."/>
            <person name="Anderluh G."/>
            <person name="Asadollahi M."/>
            <person name="Askin M."/>
            <person name="Barry K."/>
            <person name="Battaglia E."/>
            <person name="Bayram O."/>
            <person name="Benocci T."/>
            <person name="Braus-Stromeyer S.A."/>
            <person name="Caldana C."/>
            <person name="Canovas D."/>
            <person name="Cerqueira G.C."/>
            <person name="Chen F."/>
            <person name="Chen W."/>
            <person name="Choi C."/>
            <person name="Clum A."/>
            <person name="Dos Santos R.A."/>
            <person name="Damasio A.R."/>
            <person name="Diallinas G."/>
            <person name="Emri T."/>
            <person name="Fekete E."/>
            <person name="Flipphi M."/>
            <person name="Freyberg S."/>
            <person name="Gallo A."/>
            <person name="Gournas C."/>
            <person name="Habgood R."/>
            <person name="Hainaut M."/>
            <person name="Harispe M.L."/>
            <person name="Henrissat B."/>
            <person name="Hilden K.S."/>
            <person name="Hope R."/>
            <person name="Hossain A."/>
            <person name="Karabika E."/>
            <person name="Karaffa L."/>
            <person name="Karanyi Z."/>
            <person name="Krasevec N."/>
            <person name="Kuo A."/>
            <person name="Kusch H."/>
            <person name="LaButti K."/>
            <person name="Lagendijk E.L."/>
            <person name="Lapidus A."/>
            <person name="Levasseur A."/>
            <person name="Lindquist E."/>
            <person name="Lipzen A."/>
            <person name="Logrieco A.F."/>
            <person name="MacCabe A."/>
            <person name="Maekelae M.R."/>
            <person name="Malavazi I."/>
            <person name="Melin P."/>
            <person name="Meyer V."/>
            <person name="Mielnichuk N."/>
            <person name="Miskei M."/>
            <person name="Molnar A.P."/>
            <person name="Mule G."/>
            <person name="Ngan C.Y."/>
            <person name="Orejas M."/>
            <person name="Orosz E."/>
            <person name="Ouedraogo J.P."/>
            <person name="Overkamp K.M."/>
            <person name="Park H.-S."/>
            <person name="Perrone G."/>
            <person name="Piumi F."/>
            <person name="Punt P.J."/>
            <person name="Ram A.F."/>
            <person name="Ramon A."/>
            <person name="Rauscher S."/>
            <person name="Record E."/>
            <person name="Riano-Pachon D.M."/>
            <person name="Robert V."/>
            <person name="Roehrig J."/>
            <person name="Ruller R."/>
            <person name="Salamov A."/>
            <person name="Salih N.S."/>
            <person name="Samson R.A."/>
            <person name="Sandor E."/>
            <person name="Sanguinetti M."/>
            <person name="Schuetze T."/>
            <person name="Sepcic K."/>
            <person name="Shelest E."/>
            <person name="Sherlock G."/>
            <person name="Sophianopoulou V."/>
            <person name="Squina F.M."/>
            <person name="Sun H."/>
            <person name="Susca A."/>
            <person name="Todd R.B."/>
            <person name="Tsang A."/>
            <person name="Unkles S.E."/>
            <person name="van de Wiele N."/>
            <person name="van Rossen-Uffink D."/>
            <person name="Oliveira J.V."/>
            <person name="Vesth T.C."/>
            <person name="Visser J."/>
            <person name="Yu J.-H."/>
            <person name="Zhou M."/>
            <person name="Andersen M.R."/>
            <person name="Archer D.B."/>
            <person name="Baker S.E."/>
            <person name="Benoit I."/>
            <person name="Brakhage A.A."/>
            <person name="Braus G.H."/>
            <person name="Fischer R."/>
            <person name="Frisvad J.C."/>
            <person name="Goldman G.H."/>
            <person name="Houbraken J."/>
            <person name="Oakley B."/>
            <person name="Pocsi I."/>
            <person name="Scazzocchio C."/>
            <person name="Seiboth B."/>
            <person name="vanKuyk P.A."/>
            <person name="Wortman J."/>
            <person name="Dyer P.S."/>
            <person name="Grigoriev I.V."/>
        </authorList>
    </citation>
    <scope>NUCLEOTIDE SEQUENCE [LARGE SCALE GENOMIC DNA]</scope>
    <source>
        <strain evidence="3">DTO 134E9</strain>
    </source>
</reference>
<dbReference type="Proteomes" id="UP000184383">
    <property type="component" value="Unassembled WGS sequence"/>
</dbReference>
<dbReference type="OrthoDB" id="3000060at2759"/>
<proteinExistence type="predicted"/>
<feature type="region of interest" description="Disordered" evidence="1">
    <location>
        <begin position="883"/>
        <end position="909"/>
    </location>
</feature>
<dbReference type="EMBL" id="KV878212">
    <property type="protein sequence ID" value="OJJ35554.1"/>
    <property type="molecule type" value="Genomic_DNA"/>
</dbReference>
<evidence type="ECO:0000313" key="2">
    <source>
        <dbReference type="EMBL" id="OJJ35554.1"/>
    </source>
</evidence>
<dbReference type="RefSeq" id="XP_040689230.1">
    <property type="nucleotide sequence ID" value="XM_040835397.1"/>
</dbReference>
<dbReference type="VEuPathDB" id="FungiDB:ASPWEDRAFT_40753"/>
<accession>A0A1L9RKW5</accession>
<dbReference type="STRING" id="1073089.A0A1L9RKW5"/>
<protein>
    <recommendedName>
        <fullName evidence="4">Peptidase C13 family protein</fullName>
    </recommendedName>
</protein>
<name>A0A1L9RKW5_ASPWE</name>
<dbReference type="AlphaFoldDB" id="A0A1L9RKW5"/>
<evidence type="ECO:0000313" key="3">
    <source>
        <dbReference type="Proteomes" id="UP000184383"/>
    </source>
</evidence>
<keyword evidence="3" id="KW-1185">Reference proteome</keyword>
<feature type="region of interest" description="Disordered" evidence="1">
    <location>
        <begin position="638"/>
        <end position="659"/>
    </location>
</feature>
<dbReference type="GeneID" id="63751245"/>
<evidence type="ECO:0000256" key="1">
    <source>
        <dbReference type="SAM" id="MobiDB-lite"/>
    </source>
</evidence>
<gene>
    <name evidence="2" type="ORF">ASPWEDRAFT_40753</name>
</gene>
<organism evidence="2 3">
    <name type="scientific">Aspergillus wentii DTO 134E9</name>
    <dbReference type="NCBI Taxonomy" id="1073089"/>
    <lineage>
        <taxon>Eukaryota</taxon>
        <taxon>Fungi</taxon>
        <taxon>Dikarya</taxon>
        <taxon>Ascomycota</taxon>
        <taxon>Pezizomycotina</taxon>
        <taxon>Eurotiomycetes</taxon>
        <taxon>Eurotiomycetidae</taxon>
        <taxon>Eurotiales</taxon>
        <taxon>Aspergillaceae</taxon>
        <taxon>Aspergillus</taxon>
        <taxon>Aspergillus subgen. Cremei</taxon>
    </lineage>
</organism>
<evidence type="ECO:0008006" key="4">
    <source>
        <dbReference type="Google" id="ProtNLM"/>
    </source>
</evidence>
<sequence>MRSFMKRALKSTKVPPDMIEHGVELSGLTKKSVEKTIREMWKAKGSDFYDAYMLFRFARSNGRYAQISQDEQRIACLRCLVFLDRSSAEQVLQDTKFPGNIIHALEKLLARSAIKEYDFTISMLQYLLGCSRKLAMTYAPENDSVLNVLTTANSNRSIDDRTFAIASHAFYLLLDPEEIVRIVDREHFPPGDFDKLVEFTTSHNLADTSTARIRKWKQVPMDEIQEVFAAGRTSTEQQTRDEIEIRRLAKRHKIDRQDAYTAFYQANGNMGMAEGICANIGKNVQERPSKGVANVPTRDTRSSPNVTARTRIIAVLGLDEPDGIGKAACPSVGDGWIVSDFYLWIHILHGMGKSQKWITAMKPEYLVDKYGKKDEISQTIVDDYGPEVEKPIQTEWESGFVHGDPWEERVVVLDRELLPKVKNKVTMGPSGVALRDFFLQHLEETIAEAAESEDPVLILIFAHGDYDSSGGLYIGCSETSDTTEESLLHPKAMEVILERYPKVRTTLFMTSCYSGNWVETTEFQVNRPTVLAATQADEESFAFVWSHSQRHAGGLFSSATITELLGEPAELPKDSDDDASRDYREMTKEILSQMYRLCLPTNIPDYGSSPTFSDPENQEKFWKRTGYELHHYKSNYDQLRKVPPSDPHPKRNRKKFEGGFNDGNHPDVIAWKERHPGILDEDYPEATACYGSTRRGLDSSRNMDYLIRRYMKSQKGSSNYLESKMAMNQIRAYYDNELDTRRKISLRKLLISRLVLNKLANQYALALDLYKLPEIEEWDVRDGQHAETFKRFTRVLTDSRLFHIFNDGNVGCYYRRPAQYLAAGMGSAGYNEQEVMLAIEKLRDLNREKKFTDSITKYYLSSAECHKSVSTLSTILQKSWSKSKFSRRQSRPNISDIQWEPPAQHNHKE</sequence>